<evidence type="ECO:0000313" key="2">
    <source>
        <dbReference type="EMBL" id="PWN87458.1"/>
    </source>
</evidence>
<name>A0A316YFQ7_9BASI</name>
<dbReference type="Gene3D" id="3.90.950.20">
    <property type="entry name" value="CinA-like"/>
    <property type="match status" value="1"/>
</dbReference>
<gene>
    <name evidence="2" type="ORF">FA10DRAFT_269410</name>
</gene>
<evidence type="ECO:0000313" key="3">
    <source>
        <dbReference type="Proteomes" id="UP000245768"/>
    </source>
</evidence>
<evidence type="ECO:0000259" key="1">
    <source>
        <dbReference type="Pfam" id="PF02464"/>
    </source>
</evidence>
<dbReference type="RefSeq" id="XP_025374656.1">
    <property type="nucleotide sequence ID" value="XM_025522750.1"/>
</dbReference>
<reference evidence="2 3" key="1">
    <citation type="journal article" date="2018" name="Mol. Biol. Evol.">
        <title>Broad Genomic Sampling Reveals a Smut Pathogenic Ancestry of the Fungal Clade Ustilaginomycotina.</title>
        <authorList>
            <person name="Kijpornyongpan T."/>
            <person name="Mondo S.J."/>
            <person name="Barry K."/>
            <person name="Sandor L."/>
            <person name="Lee J."/>
            <person name="Lipzen A."/>
            <person name="Pangilinan J."/>
            <person name="LaButti K."/>
            <person name="Hainaut M."/>
            <person name="Henrissat B."/>
            <person name="Grigoriev I.V."/>
            <person name="Spatafora J.W."/>
            <person name="Aime M.C."/>
        </authorList>
    </citation>
    <scope>NUCLEOTIDE SEQUENCE [LARGE SCALE GENOMIC DNA]</scope>
    <source>
        <strain evidence="2 3">MCA 4198</strain>
    </source>
</reference>
<protein>
    <recommendedName>
        <fullName evidence="1">CinA C-terminal domain-containing protein</fullName>
    </recommendedName>
</protein>
<dbReference type="Pfam" id="PF02464">
    <property type="entry name" value="CinA"/>
    <property type="match status" value="1"/>
</dbReference>
<dbReference type="InParanoid" id="A0A316YFQ7"/>
<dbReference type="Proteomes" id="UP000245768">
    <property type="component" value="Unassembled WGS sequence"/>
</dbReference>
<accession>A0A316YFQ7</accession>
<feature type="domain" description="CinA C-terminal" evidence="1">
    <location>
        <begin position="10"/>
        <end position="164"/>
    </location>
</feature>
<dbReference type="SUPFAM" id="SSF142433">
    <property type="entry name" value="CinA-like"/>
    <property type="match status" value="1"/>
</dbReference>
<proteinExistence type="predicted"/>
<dbReference type="InterPro" id="IPR008136">
    <property type="entry name" value="CinA_C"/>
</dbReference>
<dbReference type="EMBL" id="KZ819640">
    <property type="protein sequence ID" value="PWN87458.1"/>
    <property type="molecule type" value="Genomic_DNA"/>
</dbReference>
<dbReference type="GeneID" id="37044666"/>
<keyword evidence="3" id="KW-1185">Reference proteome</keyword>
<organism evidence="2 3">
    <name type="scientific">Acaromyces ingoldii</name>
    <dbReference type="NCBI Taxonomy" id="215250"/>
    <lineage>
        <taxon>Eukaryota</taxon>
        <taxon>Fungi</taxon>
        <taxon>Dikarya</taxon>
        <taxon>Basidiomycota</taxon>
        <taxon>Ustilaginomycotina</taxon>
        <taxon>Exobasidiomycetes</taxon>
        <taxon>Exobasidiales</taxon>
        <taxon>Cryptobasidiaceae</taxon>
        <taxon>Acaromyces</taxon>
    </lineage>
</organism>
<dbReference type="AlphaFoldDB" id="A0A316YFQ7"/>
<dbReference type="OrthoDB" id="2350783at2759"/>
<sequence>MGYPTAEMEPLLESVSSLLVDTASTLSIAESTSGGLISAALLSLNGASKWYRGGAVLYTLEARSEFAGWTEEDTRNYRGPTEDVASTLAVNVREKLNSTYTIGEAGVAGPHSLVRSLPPGLTCISIAREDGPPVTKTIMTGSRDRALNMQAFAEESLKLLRDVLLAKKEGHKL</sequence>
<dbReference type="InterPro" id="IPR036653">
    <property type="entry name" value="CinA-like_C"/>
</dbReference>
<dbReference type="STRING" id="215250.A0A316YFQ7"/>